<dbReference type="EMBL" id="JAUPFM010000001">
    <property type="protein sequence ID" value="KAK2862082.1"/>
    <property type="molecule type" value="Genomic_DNA"/>
</dbReference>
<keyword evidence="7" id="KW-0325">Glycoprotein</keyword>
<keyword evidence="3 9" id="KW-0732">Signal</keyword>
<accession>A0AA88T442</accession>
<evidence type="ECO:0000256" key="3">
    <source>
        <dbReference type="ARBA" id="ARBA00022729"/>
    </source>
</evidence>
<keyword evidence="2 8" id="KW-0812">Transmembrane</keyword>
<evidence type="ECO:0000256" key="4">
    <source>
        <dbReference type="ARBA" id="ARBA00022989"/>
    </source>
</evidence>
<feature type="chain" id="PRO_5041661936" description="SEFIR domain-containing protein" evidence="9">
    <location>
        <begin position="22"/>
        <end position="651"/>
    </location>
</feature>
<keyword evidence="5 8" id="KW-0472">Membrane</keyword>
<organism evidence="11 12">
    <name type="scientific">Channa striata</name>
    <name type="common">Snakehead murrel</name>
    <name type="synonym">Ophicephalus striatus</name>
    <dbReference type="NCBI Taxonomy" id="64152"/>
    <lineage>
        <taxon>Eukaryota</taxon>
        <taxon>Metazoa</taxon>
        <taxon>Chordata</taxon>
        <taxon>Craniata</taxon>
        <taxon>Vertebrata</taxon>
        <taxon>Euteleostomi</taxon>
        <taxon>Actinopterygii</taxon>
        <taxon>Neopterygii</taxon>
        <taxon>Teleostei</taxon>
        <taxon>Neoteleostei</taxon>
        <taxon>Acanthomorphata</taxon>
        <taxon>Anabantaria</taxon>
        <taxon>Anabantiformes</taxon>
        <taxon>Channoidei</taxon>
        <taxon>Channidae</taxon>
        <taxon>Channa</taxon>
    </lineage>
</organism>
<comment type="caution">
    <text evidence="11">The sequence shown here is derived from an EMBL/GenBank/DDBJ whole genome shotgun (WGS) entry which is preliminary data.</text>
</comment>
<evidence type="ECO:0000313" key="11">
    <source>
        <dbReference type="EMBL" id="KAK2862082.1"/>
    </source>
</evidence>
<dbReference type="AlphaFoldDB" id="A0AA88T442"/>
<gene>
    <name evidence="11" type="ORF">Q5P01_001615</name>
</gene>
<protein>
    <recommendedName>
        <fullName evidence="10">SEFIR domain-containing protein</fullName>
    </recommendedName>
</protein>
<reference evidence="11" key="1">
    <citation type="submission" date="2023-07" db="EMBL/GenBank/DDBJ databases">
        <title>Chromosome-level Genome Assembly of Striped Snakehead (Channa striata).</title>
        <authorList>
            <person name="Liu H."/>
        </authorList>
    </citation>
    <scope>NUCLEOTIDE SEQUENCE</scope>
    <source>
        <strain evidence="11">Gz</strain>
        <tissue evidence="11">Muscle</tissue>
    </source>
</reference>
<dbReference type="Pfam" id="PF08357">
    <property type="entry name" value="SEFIR"/>
    <property type="match status" value="1"/>
</dbReference>
<keyword evidence="4 8" id="KW-1133">Transmembrane helix</keyword>
<dbReference type="GO" id="GO:0030368">
    <property type="term" value="F:interleukin-17 receptor activity"/>
    <property type="evidence" value="ECO:0007669"/>
    <property type="project" value="InterPro"/>
</dbReference>
<dbReference type="Gene3D" id="3.40.50.11530">
    <property type="match status" value="1"/>
</dbReference>
<sequence>MFLRWSIWWSFFLILRMSTCQLEISESDSHEVICLLGLSECIIKDGMSFAEEVTEVVDIRTLTPYIKLCCNNSTMLCTLCLVVDIEISIDLDKDSEDEDYSGSDKETENPKASVTVCYQAPNVLPTCKKAEFTVSPGALSQKNQTKISIVFFNPTGVSFSSQLSVKSAHIIQHVVAPSLAEVCRQELRERVQNCHVPSLNAVINKETKNVDLKFAESDKRQSLCVQYEKNGTCQKPNRMTIPLHSVVPCMCFQVWYEDEERPVHSQRCPFINSDDFQSNIWQNVSVSVDQGQMTSNGTMLLWNLSAPCRLEAEVWPCRRENSCREMNGFRQQLRSKWRQNSKGLWEIKGVFEDINLQLSPCVKVTVQGHELGPFCLNNNDRVRWSLLVVSVLLLICMTALTFYFLHDYVKKWVWSWNHCEFVKIPRKSHVVLLSPPDVDDGVSELVCGFGSQLRDKGFSVSVDQWSRKEQCTWGPLPWLHSQLQDPNSRVVLFLTHSALQKTEEWALQHKDVITTKSEDKAPTQTCSPYSDVFTATLHFLRADKHLGRAQERFLLVMLDFQPTGVRILPKLLQGLPLFQHPSQTKALLAELTVRGRWGRSNVAGRTCKGWKWDVSDRWKVKSKEGPDQQSNSPLKNLGVEIDMETKFLQQP</sequence>
<evidence type="ECO:0000256" key="5">
    <source>
        <dbReference type="ARBA" id="ARBA00023136"/>
    </source>
</evidence>
<keyword evidence="6" id="KW-0675">Receptor</keyword>
<comment type="subcellular location">
    <subcellularLocation>
        <location evidence="1">Membrane</location>
        <topology evidence="1">Single-pass type I membrane protein</topology>
    </subcellularLocation>
</comment>
<dbReference type="InterPro" id="IPR013568">
    <property type="entry name" value="SEFIR_dom"/>
</dbReference>
<feature type="signal peptide" evidence="9">
    <location>
        <begin position="1"/>
        <end position="21"/>
    </location>
</feature>
<dbReference type="PROSITE" id="PS51534">
    <property type="entry name" value="SEFIR"/>
    <property type="match status" value="1"/>
</dbReference>
<evidence type="ECO:0000256" key="8">
    <source>
        <dbReference type="SAM" id="Phobius"/>
    </source>
</evidence>
<feature type="transmembrane region" description="Helical" evidence="8">
    <location>
        <begin position="384"/>
        <end position="405"/>
    </location>
</feature>
<proteinExistence type="predicted"/>
<dbReference type="InterPro" id="IPR039465">
    <property type="entry name" value="IL-17_rcpt-like"/>
</dbReference>
<dbReference type="PANTHER" id="PTHR15583">
    <property type="entry name" value="INTERLEUKIN-17 RECEPTOR"/>
    <property type="match status" value="1"/>
</dbReference>
<evidence type="ECO:0000256" key="6">
    <source>
        <dbReference type="ARBA" id="ARBA00023170"/>
    </source>
</evidence>
<keyword evidence="12" id="KW-1185">Reference proteome</keyword>
<dbReference type="PANTHER" id="PTHR15583:SF12">
    <property type="entry name" value="INTERLEUKIN-17 RECEPTOR C"/>
    <property type="match status" value="1"/>
</dbReference>
<evidence type="ECO:0000256" key="2">
    <source>
        <dbReference type="ARBA" id="ARBA00022692"/>
    </source>
</evidence>
<dbReference type="Proteomes" id="UP001187415">
    <property type="component" value="Unassembled WGS sequence"/>
</dbReference>
<evidence type="ECO:0000313" key="12">
    <source>
        <dbReference type="Proteomes" id="UP001187415"/>
    </source>
</evidence>
<name>A0AA88T442_CHASR</name>
<evidence type="ECO:0000256" key="1">
    <source>
        <dbReference type="ARBA" id="ARBA00004479"/>
    </source>
</evidence>
<evidence type="ECO:0000259" key="10">
    <source>
        <dbReference type="PROSITE" id="PS51534"/>
    </source>
</evidence>
<evidence type="ECO:0000256" key="7">
    <source>
        <dbReference type="ARBA" id="ARBA00023180"/>
    </source>
</evidence>
<dbReference type="GO" id="GO:0016020">
    <property type="term" value="C:membrane"/>
    <property type="evidence" value="ECO:0007669"/>
    <property type="project" value="UniProtKB-SubCell"/>
</dbReference>
<evidence type="ECO:0000256" key="9">
    <source>
        <dbReference type="SAM" id="SignalP"/>
    </source>
</evidence>
<feature type="domain" description="SEFIR" evidence="10">
    <location>
        <begin position="427"/>
        <end position="589"/>
    </location>
</feature>